<protein>
    <submittedName>
        <fullName evidence="3">Uncharacterized protein AlNc14C190G8432</fullName>
    </submittedName>
</protein>
<evidence type="ECO:0000259" key="2">
    <source>
        <dbReference type="PROSITE" id="PS51471"/>
    </source>
</evidence>
<dbReference type="EMBL" id="FR824235">
    <property type="protein sequence ID" value="CCA23341.1"/>
    <property type="molecule type" value="Genomic_DNA"/>
</dbReference>
<dbReference type="PANTHER" id="PTHR47990">
    <property type="entry name" value="2-OXOGLUTARATE (2OG) AND FE(II)-DEPENDENT OXYGENASE SUPERFAMILY PROTEIN-RELATED"/>
    <property type="match status" value="1"/>
</dbReference>
<gene>
    <name evidence="3" type="primary">AlNc14C190G8432</name>
    <name evidence="3" type="ORF">ALNC14_094840</name>
</gene>
<feature type="domain" description="Fe2OG dioxygenase" evidence="2">
    <location>
        <begin position="327"/>
        <end position="442"/>
    </location>
</feature>
<name>F0WPU0_9STRA</name>
<reference evidence="3" key="1">
    <citation type="journal article" date="2011" name="PLoS Biol.">
        <title>Gene gain and loss during evolution of obligate parasitism in the white rust pathogen of Arabidopsis thaliana.</title>
        <authorList>
            <person name="Kemen E."/>
            <person name="Gardiner A."/>
            <person name="Schultz-Larsen T."/>
            <person name="Kemen A.C."/>
            <person name="Balmuth A.L."/>
            <person name="Robert-Seilaniantz A."/>
            <person name="Bailey K."/>
            <person name="Holub E."/>
            <person name="Studholme D.J."/>
            <person name="Maclean D."/>
            <person name="Jones J.D."/>
        </authorList>
    </citation>
    <scope>NUCLEOTIDE SEQUENCE</scope>
</reference>
<dbReference type="Pfam" id="PF03171">
    <property type="entry name" value="2OG-FeII_Oxy"/>
    <property type="match status" value="1"/>
</dbReference>
<comment type="similarity">
    <text evidence="1">Belongs to the iron/ascorbate-dependent oxidoreductase family.</text>
</comment>
<dbReference type="InterPro" id="IPR027443">
    <property type="entry name" value="IPNS-like_sf"/>
</dbReference>
<dbReference type="HOGENOM" id="CLU_044018_0_0_1"/>
<organism evidence="3">
    <name type="scientific">Albugo laibachii Nc14</name>
    <dbReference type="NCBI Taxonomy" id="890382"/>
    <lineage>
        <taxon>Eukaryota</taxon>
        <taxon>Sar</taxon>
        <taxon>Stramenopiles</taxon>
        <taxon>Oomycota</taxon>
        <taxon>Peronosporomycetes</taxon>
        <taxon>Albuginales</taxon>
        <taxon>Albuginaceae</taxon>
        <taxon>Albugo</taxon>
    </lineage>
</organism>
<dbReference type="GO" id="GO:0046872">
    <property type="term" value="F:metal ion binding"/>
    <property type="evidence" value="ECO:0007669"/>
    <property type="project" value="UniProtKB-KW"/>
</dbReference>
<dbReference type="GO" id="GO:0016491">
    <property type="term" value="F:oxidoreductase activity"/>
    <property type="evidence" value="ECO:0007669"/>
    <property type="project" value="UniProtKB-KW"/>
</dbReference>
<dbReference type="PROSITE" id="PS51471">
    <property type="entry name" value="FE2OG_OXY"/>
    <property type="match status" value="1"/>
</dbReference>
<dbReference type="InterPro" id="IPR005123">
    <property type="entry name" value="Oxoglu/Fe-dep_dioxygenase_dom"/>
</dbReference>
<reference evidence="3" key="2">
    <citation type="submission" date="2011-02" db="EMBL/GenBank/DDBJ databases">
        <authorList>
            <person name="MacLean D."/>
        </authorList>
    </citation>
    <scope>NUCLEOTIDE SEQUENCE</scope>
</reference>
<accession>F0WPU0</accession>
<sequence>MPLVYTSEDLRYLQSIIQSKETNADKKKNVSHAAITNFIHLGTRMMDLEMWLRKKFDISGSKSVFGVVPADELYSPPIPFYMINTIVARLLESYEEERTPVLHFVLVVRDTRFLNQPVPIPPLDSPFHPIHVEQLDINANFMMRAKAMNKLVQNLSEHGFVRLEVSDEMAGAIQSAYTMTRKWLVQQRLFPKEKQWRDLVDAKKYHCEDTIKAHVHVRDHPMVSSGRYVGYSSDCSRDYIQLRHPIHKSGTKWPHEYFNQTDSGNNYAMQMLKLLQRLDELARICLLAICETMKLDKEYIVAELLDDVSGPVDQVAESDINEAYQYGASVLRIYEYRNKNMVSDTNRALVGDDDACGIHADLGLLTISPTATIAGLQIWSLERMLWTNIEAGAGAKHVSLFAGETLGFLTNGRIPGALHRVPAIHRIEGDERRMSMPYFLRSRPEKVMNPTESPALHLTCGDFMENIVFKKRPWRRLHKANQSPPDY</sequence>
<dbReference type="InterPro" id="IPR044861">
    <property type="entry name" value="IPNS-like_FE2OG_OXY"/>
</dbReference>
<evidence type="ECO:0000313" key="3">
    <source>
        <dbReference type="EMBL" id="CCA23341.1"/>
    </source>
</evidence>
<keyword evidence="1" id="KW-0479">Metal-binding</keyword>
<dbReference type="Gene3D" id="2.60.120.330">
    <property type="entry name" value="B-lactam Antibiotic, Isopenicillin N Synthase, Chain"/>
    <property type="match status" value="1"/>
</dbReference>
<keyword evidence="1" id="KW-0560">Oxidoreductase</keyword>
<dbReference type="AlphaFoldDB" id="F0WPU0"/>
<proteinExistence type="inferred from homology"/>
<dbReference type="SUPFAM" id="SSF51197">
    <property type="entry name" value="Clavaminate synthase-like"/>
    <property type="match status" value="1"/>
</dbReference>
<dbReference type="InterPro" id="IPR050231">
    <property type="entry name" value="Iron_ascorbate_oxido_reductase"/>
</dbReference>
<evidence type="ECO:0000256" key="1">
    <source>
        <dbReference type="RuleBase" id="RU003682"/>
    </source>
</evidence>
<keyword evidence="1" id="KW-0408">Iron</keyword>